<evidence type="ECO:0000259" key="7">
    <source>
        <dbReference type="Pfam" id="PF16177"/>
    </source>
</evidence>
<comment type="caution">
    <text evidence="8">The sequence shown here is derived from an EMBL/GenBank/DDBJ whole genome shotgun (WGS) entry which is preliminary data.</text>
</comment>
<dbReference type="Pfam" id="PF00501">
    <property type="entry name" value="AMP-binding"/>
    <property type="match status" value="1"/>
</dbReference>
<dbReference type="Gene3D" id="3.30.300.30">
    <property type="match status" value="1"/>
</dbReference>
<dbReference type="InterPro" id="IPR020845">
    <property type="entry name" value="AMP-binding_CS"/>
</dbReference>
<evidence type="ECO:0000256" key="4">
    <source>
        <dbReference type="ARBA" id="ARBA00022840"/>
    </source>
</evidence>
<dbReference type="InterPro" id="IPR000873">
    <property type="entry name" value="AMP-dep_synth/lig_dom"/>
</dbReference>
<dbReference type="InterPro" id="IPR005914">
    <property type="entry name" value="Acac_CoA_synth"/>
</dbReference>
<dbReference type="AlphaFoldDB" id="A0A6N6VHS0"/>
<accession>A0A6N6VHS0</accession>
<dbReference type="InterPro" id="IPR032387">
    <property type="entry name" value="ACAS_N"/>
</dbReference>
<protein>
    <submittedName>
        <fullName evidence="8">Acetoacetate--CoA ligase</fullName>
        <ecNumber evidence="8">6.2.1.16</ecNumber>
    </submittedName>
</protein>
<evidence type="ECO:0000256" key="2">
    <source>
        <dbReference type="ARBA" id="ARBA00022598"/>
    </source>
</evidence>
<gene>
    <name evidence="8" type="ORF">F2P47_12430</name>
</gene>
<dbReference type="InterPro" id="IPR045851">
    <property type="entry name" value="AMP-bd_C_sf"/>
</dbReference>
<proteinExistence type="inferred from homology"/>
<dbReference type="PROSITE" id="PS00455">
    <property type="entry name" value="AMP_BINDING"/>
    <property type="match status" value="1"/>
</dbReference>
<dbReference type="EC" id="6.2.1.16" evidence="8"/>
<dbReference type="NCBIfam" id="NF002937">
    <property type="entry name" value="PRK03584.1"/>
    <property type="match status" value="1"/>
</dbReference>
<organism evidence="8 9">
    <name type="scientific">Parvibaculum sedimenti</name>
    <dbReference type="NCBI Taxonomy" id="2608632"/>
    <lineage>
        <taxon>Bacteria</taxon>
        <taxon>Pseudomonadati</taxon>
        <taxon>Pseudomonadota</taxon>
        <taxon>Alphaproteobacteria</taxon>
        <taxon>Hyphomicrobiales</taxon>
        <taxon>Parvibaculaceae</taxon>
        <taxon>Parvibaculum</taxon>
    </lineage>
</organism>
<evidence type="ECO:0000256" key="1">
    <source>
        <dbReference type="ARBA" id="ARBA00006432"/>
    </source>
</evidence>
<evidence type="ECO:0000259" key="5">
    <source>
        <dbReference type="Pfam" id="PF00501"/>
    </source>
</evidence>
<dbReference type="Gene3D" id="3.40.50.12780">
    <property type="entry name" value="N-terminal domain of ligase-like"/>
    <property type="match status" value="1"/>
</dbReference>
<dbReference type="SUPFAM" id="SSF56801">
    <property type="entry name" value="Acetyl-CoA synthetase-like"/>
    <property type="match status" value="1"/>
</dbReference>
<dbReference type="InterPro" id="IPR042099">
    <property type="entry name" value="ANL_N_sf"/>
</dbReference>
<dbReference type="RefSeq" id="WP_152216689.1">
    <property type="nucleotide sequence ID" value="NZ_WESC01000010.1"/>
</dbReference>
<dbReference type="PANTHER" id="PTHR42921">
    <property type="entry name" value="ACETOACETYL-COA SYNTHETASE"/>
    <property type="match status" value="1"/>
</dbReference>
<evidence type="ECO:0000313" key="9">
    <source>
        <dbReference type="Proteomes" id="UP000468901"/>
    </source>
</evidence>
<dbReference type="EMBL" id="WESC01000010">
    <property type="protein sequence ID" value="KAB7739518.1"/>
    <property type="molecule type" value="Genomic_DNA"/>
</dbReference>
<feature type="domain" description="AMP-dependent synthetase/ligase" evidence="5">
    <location>
        <begin position="103"/>
        <end position="471"/>
    </location>
</feature>
<dbReference type="CDD" id="cd05943">
    <property type="entry name" value="AACS"/>
    <property type="match status" value="1"/>
</dbReference>
<feature type="domain" description="AMP-binding enzyme C-terminal" evidence="6">
    <location>
        <begin position="540"/>
        <end position="612"/>
    </location>
</feature>
<sequence length="650" mass="70703">MTNTEAPLWTPSSARVAATNLTAFAAHLAARHGTQFADYAALHQWSIDHPEAFWDAVWDFCGVVGEKGTRFIVDGDQMPGAKFFPDAKLNFAENLLAHEGDGPALLFNNEGVASAPTTWTELKSRVARFASVLRRWGVEPGDRVAAFMPNCPETIIAMLAVTSLGAVFSSCSPDFGVRGVLDRFGQIAPKVLVARDGYRYAGKVLPSHEKLAEIIEGLPSLEHVAIVPFIGEGPKDLAKAEDFETLVANVPVAPLSFARLPFAHPLYIMYSSGTTGVPKCIVHSAGGTLLQHLKEHKLSCDEKPGDVLFYFTTCGWMMWNWLVSGLAAGATLALYDGSPFHPSERVLFDYIDAAKIRIFGTSAKFIDAVKKSGFKPRETHSLASMETILSTGSPLVPESFDFIYRDVKADVQLSSISGGTDILSCFVGGSPWDPVWRGEIQAKGLGMATNVWNDDGEPVIGVKGELVCTKPFPSMPVCFWNDADGAKYRAAYFERFPGVWCHGDFAEITEHGGFIIHGRSDATLNPGGVRIGTAEIYAQVEQLPEIQEAIAIGQDWEGDARVILFVVMKHGTMLDDALQVKIRKKIRDGASPRHVPAKIVAVADIPRTKSGKITELAVRDVVHGRPIKNKEALANPEALDLFIDIVELKS</sequence>
<dbReference type="Pfam" id="PF13193">
    <property type="entry name" value="AMP-binding_C"/>
    <property type="match status" value="1"/>
</dbReference>
<dbReference type="Proteomes" id="UP000468901">
    <property type="component" value="Unassembled WGS sequence"/>
</dbReference>
<dbReference type="InterPro" id="IPR025110">
    <property type="entry name" value="AMP-bd_C"/>
</dbReference>
<keyword evidence="3" id="KW-0547">Nucleotide-binding</keyword>
<name>A0A6N6VHS0_9HYPH</name>
<keyword evidence="2 8" id="KW-0436">Ligase</keyword>
<keyword evidence="9" id="KW-1185">Reference proteome</keyword>
<dbReference type="GO" id="GO:0005524">
    <property type="term" value="F:ATP binding"/>
    <property type="evidence" value="ECO:0007669"/>
    <property type="project" value="UniProtKB-KW"/>
</dbReference>
<dbReference type="GO" id="GO:0006629">
    <property type="term" value="P:lipid metabolic process"/>
    <property type="evidence" value="ECO:0007669"/>
    <property type="project" value="InterPro"/>
</dbReference>
<dbReference type="NCBIfam" id="TIGR01217">
    <property type="entry name" value="ac_ac_CoA_syn"/>
    <property type="match status" value="1"/>
</dbReference>
<feature type="domain" description="Acetyl-coenzyme A synthetase N-terminal" evidence="7">
    <location>
        <begin position="39"/>
        <end position="94"/>
    </location>
</feature>
<evidence type="ECO:0000256" key="3">
    <source>
        <dbReference type="ARBA" id="ARBA00022741"/>
    </source>
</evidence>
<comment type="similarity">
    <text evidence="1">Belongs to the ATP-dependent AMP-binding enzyme family.</text>
</comment>
<evidence type="ECO:0000259" key="6">
    <source>
        <dbReference type="Pfam" id="PF13193"/>
    </source>
</evidence>
<dbReference type="GO" id="GO:0030729">
    <property type="term" value="F:acetoacetate-CoA ligase activity"/>
    <property type="evidence" value="ECO:0007669"/>
    <property type="project" value="UniProtKB-EC"/>
</dbReference>
<dbReference type="PANTHER" id="PTHR42921:SF1">
    <property type="entry name" value="ACETOACETYL-COA SYNTHETASE"/>
    <property type="match status" value="1"/>
</dbReference>
<dbReference type="Pfam" id="PF16177">
    <property type="entry name" value="ACAS_N"/>
    <property type="match status" value="1"/>
</dbReference>
<keyword evidence="4" id="KW-0067">ATP-binding</keyword>
<reference evidence="8 9" key="1">
    <citation type="submission" date="2019-09" db="EMBL/GenBank/DDBJ databases">
        <title>Parvibaculum sedimenti sp. nov., isolated from sediment.</title>
        <authorList>
            <person name="Wang Y."/>
        </authorList>
    </citation>
    <scope>NUCLEOTIDE SEQUENCE [LARGE SCALE GENOMIC DNA]</scope>
    <source>
        <strain evidence="8 9">HXT-9</strain>
    </source>
</reference>
<evidence type="ECO:0000313" key="8">
    <source>
        <dbReference type="EMBL" id="KAB7739518.1"/>
    </source>
</evidence>